<reference evidence="2" key="1">
    <citation type="journal article" date="2020" name="Stud. Mycol.">
        <title>101 Dothideomycetes genomes: a test case for predicting lifestyles and emergence of pathogens.</title>
        <authorList>
            <person name="Haridas S."/>
            <person name="Albert R."/>
            <person name="Binder M."/>
            <person name="Bloem J."/>
            <person name="Labutti K."/>
            <person name="Salamov A."/>
            <person name="Andreopoulos B."/>
            <person name="Baker S."/>
            <person name="Barry K."/>
            <person name="Bills G."/>
            <person name="Bluhm B."/>
            <person name="Cannon C."/>
            <person name="Castanera R."/>
            <person name="Culley D."/>
            <person name="Daum C."/>
            <person name="Ezra D."/>
            <person name="Gonzalez J."/>
            <person name="Henrissat B."/>
            <person name="Kuo A."/>
            <person name="Liang C."/>
            <person name="Lipzen A."/>
            <person name="Lutzoni F."/>
            <person name="Magnuson J."/>
            <person name="Mondo S."/>
            <person name="Nolan M."/>
            <person name="Ohm R."/>
            <person name="Pangilinan J."/>
            <person name="Park H.-J."/>
            <person name="Ramirez L."/>
            <person name="Alfaro M."/>
            <person name="Sun H."/>
            <person name="Tritt A."/>
            <person name="Yoshinaga Y."/>
            <person name="Zwiers L.-H."/>
            <person name="Turgeon B."/>
            <person name="Goodwin S."/>
            <person name="Spatafora J."/>
            <person name="Crous P."/>
            <person name="Grigoriev I."/>
        </authorList>
    </citation>
    <scope>NUCLEOTIDE SEQUENCE</scope>
    <source>
        <strain evidence="2">CBS 123094</strain>
    </source>
</reference>
<evidence type="ECO:0000313" key="3">
    <source>
        <dbReference type="Proteomes" id="UP000799779"/>
    </source>
</evidence>
<accession>A0A6A5X427</accession>
<dbReference type="OrthoDB" id="5347061at2759"/>
<name>A0A6A5X427_9PLEO</name>
<dbReference type="InterPro" id="IPR010730">
    <property type="entry name" value="HET"/>
</dbReference>
<evidence type="ECO:0000259" key="1">
    <source>
        <dbReference type="Pfam" id="PF06985"/>
    </source>
</evidence>
<evidence type="ECO:0000313" key="2">
    <source>
        <dbReference type="EMBL" id="KAF2007621.1"/>
    </source>
</evidence>
<organism evidence="2 3">
    <name type="scientific">Amniculicola lignicola CBS 123094</name>
    <dbReference type="NCBI Taxonomy" id="1392246"/>
    <lineage>
        <taxon>Eukaryota</taxon>
        <taxon>Fungi</taxon>
        <taxon>Dikarya</taxon>
        <taxon>Ascomycota</taxon>
        <taxon>Pezizomycotina</taxon>
        <taxon>Dothideomycetes</taxon>
        <taxon>Pleosporomycetidae</taxon>
        <taxon>Pleosporales</taxon>
        <taxon>Amniculicolaceae</taxon>
        <taxon>Amniculicola</taxon>
    </lineage>
</organism>
<protein>
    <recommendedName>
        <fullName evidence="1">Heterokaryon incompatibility domain-containing protein</fullName>
    </recommendedName>
</protein>
<feature type="non-terminal residue" evidence="2">
    <location>
        <position position="1"/>
    </location>
</feature>
<keyword evidence="3" id="KW-1185">Reference proteome</keyword>
<dbReference type="EMBL" id="ML977557">
    <property type="protein sequence ID" value="KAF2007621.1"/>
    <property type="molecule type" value="Genomic_DNA"/>
</dbReference>
<sequence length="125" mass="14447">WLDQYNPNHSQCPKNDCAPLTGRLVRIPGTGFGHFIRLVETNGQEGRCARLTHPWGENPESIFTTTDENYQENLNDIPFQSLSRVFQQAIVTAWRPGFHFIWFHCLCIVQQSKRDWDGQACKIEA</sequence>
<feature type="domain" description="Heterokaryon incompatibility" evidence="1">
    <location>
        <begin position="51"/>
        <end position="122"/>
    </location>
</feature>
<dbReference type="Proteomes" id="UP000799779">
    <property type="component" value="Unassembled WGS sequence"/>
</dbReference>
<gene>
    <name evidence="2" type="ORF">P154DRAFT_593158</name>
</gene>
<dbReference type="PANTHER" id="PTHR33112">
    <property type="entry name" value="DOMAIN PROTEIN, PUTATIVE-RELATED"/>
    <property type="match status" value="1"/>
</dbReference>
<dbReference type="AlphaFoldDB" id="A0A6A5X427"/>
<proteinExistence type="predicted"/>
<dbReference type="Pfam" id="PF06985">
    <property type="entry name" value="HET"/>
    <property type="match status" value="1"/>
</dbReference>
<dbReference type="PANTHER" id="PTHR33112:SF16">
    <property type="entry name" value="HETEROKARYON INCOMPATIBILITY DOMAIN-CONTAINING PROTEIN"/>
    <property type="match status" value="1"/>
</dbReference>